<feature type="compositionally biased region" description="Polar residues" evidence="1">
    <location>
        <begin position="84"/>
        <end position="98"/>
    </location>
</feature>
<keyword evidence="3" id="KW-1185">Reference proteome</keyword>
<feature type="region of interest" description="Disordered" evidence="1">
    <location>
        <begin position="69"/>
        <end position="98"/>
    </location>
</feature>
<dbReference type="EMBL" id="JAIWYP010000017">
    <property type="protein sequence ID" value="KAH3693208.1"/>
    <property type="molecule type" value="Genomic_DNA"/>
</dbReference>
<proteinExistence type="predicted"/>
<dbReference type="Proteomes" id="UP000828390">
    <property type="component" value="Unassembled WGS sequence"/>
</dbReference>
<evidence type="ECO:0000313" key="3">
    <source>
        <dbReference type="Proteomes" id="UP000828390"/>
    </source>
</evidence>
<dbReference type="AlphaFoldDB" id="A0A9D3Y3I9"/>
<name>A0A9D3Y3I9_DREPO</name>
<sequence length="98" mass="11757">MEKSELVCHENYMDSFSSTFTDENNTSTPINTLWTIFMNKCSTGIDQYVPSKLTSTRFSQTWINRPIKRLDKRENRPYRRTRRSQQNSDWDANRNIQK</sequence>
<evidence type="ECO:0000313" key="2">
    <source>
        <dbReference type="EMBL" id="KAH3693208.1"/>
    </source>
</evidence>
<gene>
    <name evidence="2" type="ORF">DPMN_192610</name>
</gene>
<accession>A0A9D3Y3I9</accession>
<reference evidence="2" key="1">
    <citation type="journal article" date="2019" name="bioRxiv">
        <title>The Genome of the Zebra Mussel, Dreissena polymorpha: A Resource for Invasive Species Research.</title>
        <authorList>
            <person name="McCartney M.A."/>
            <person name="Auch B."/>
            <person name="Kono T."/>
            <person name="Mallez S."/>
            <person name="Zhang Y."/>
            <person name="Obille A."/>
            <person name="Becker A."/>
            <person name="Abrahante J.E."/>
            <person name="Garbe J."/>
            <person name="Badalamenti J.P."/>
            <person name="Herman A."/>
            <person name="Mangelson H."/>
            <person name="Liachko I."/>
            <person name="Sullivan S."/>
            <person name="Sone E.D."/>
            <person name="Koren S."/>
            <person name="Silverstein K.A.T."/>
            <person name="Beckman K.B."/>
            <person name="Gohl D.M."/>
        </authorList>
    </citation>
    <scope>NUCLEOTIDE SEQUENCE</scope>
    <source>
        <strain evidence="2">Duluth1</strain>
        <tissue evidence="2">Whole animal</tissue>
    </source>
</reference>
<protein>
    <submittedName>
        <fullName evidence="2">Uncharacterized protein</fullName>
    </submittedName>
</protein>
<reference evidence="2" key="2">
    <citation type="submission" date="2020-11" db="EMBL/GenBank/DDBJ databases">
        <authorList>
            <person name="McCartney M.A."/>
            <person name="Auch B."/>
            <person name="Kono T."/>
            <person name="Mallez S."/>
            <person name="Becker A."/>
            <person name="Gohl D.M."/>
            <person name="Silverstein K.A.T."/>
            <person name="Koren S."/>
            <person name="Bechman K.B."/>
            <person name="Herman A."/>
            <person name="Abrahante J.E."/>
            <person name="Garbe J."/>
        </authorList>
    </citation>
    <scope>NUCLEOTIDE SEQUENCE</scope>
    <source>
        <strain evidence="2">Duluth1</strain>
        <tissue evidence="2">Whole animal</tissue>
    </source>
</reference>
<evidence type="ECO:0000256" key="1">
    <source>
        <dbReference type="SAM" id="MobiDB-lite"/>
    </source>
</evidence>
<organism evidence="2 3">
    <name type="scientific">Dreissena polymorpha</name>
    <name type="common">Zebra mussel</name>
    <name type="synonym">Mytilus polymorpha</name>
    <dbReference type="NCBI Taxonomy" id="45954"/>
    <lineage>
        <taxon>Eukaryota</taxon>
        <taxon>Metazoa</taxon>
        <taxon>Spiralia</taxon>
        <taxon>Lophotrochozoa</taxon>
        <taxon>Mollusca</taxon>
        <taxon>Bivalvia</taxon>
        <taxon>Autobranchia</taxon>
        <taxon>Heteroconchia</taxon>
        <taxon>Euheterodonta</taxon>
        <taxon>Imparidentia</taxon>
        <taxon>Neoheterodontei</taxon>
        <taxon>Myida</taxon>
        <taxon>Dreissenoidea</taxon>
        <taxon>Dreissenidae</taxon>
        <taxon>Dreissena</taxon>
    </lineage>
</organism>
<comment type="caution">
    <text evidence="2">The sequence shown here is derived from an EMBL/GenBank/DDBJ whole genome shotgun (WGS) entry which is preliminary data.</text>
</comment>